<evidence type="ECO:0000313" key="2">
    <source>
        <dbReference type="Proteomes" id="UP001148299"/>
    </source>
</evidence>
<organism evidence="1 2">
    <name type="scientific">Penicillium brevicompactum</name>
    <dbReference type="NCBI Taxonomy" id="5074"/>
    <lineage>
        <taxon>Eukaryota</taxon>
        <taxon>Fungi</taxon>
        <taxon>Dikarya</taxon>
        <taxon>Ascomycota</taxon>
        <taxon>Pezizomycotina</taxon>
        <taxon>Eurotiomycetes</taxon>
        <taxon>Eurotiomycetidae</taxon>
        <taxon>Eurotiales</taxon>
        <taxon>Aspergillaceae</taxon>
        <taxon>Penicillium</taxon>
    </lineage>
</organism>
<gene>
    <name evidence="1" type="ORF">N7541_000091</name>
</gene>
<dbReference type="Proteomes" id="UP001148299">
    <property type="component" value="Unassembled WGS sequence"/>
</dbReference>
<reference evidence="1" key="2">
    <citation type="journal article" date="2023" name="IMA Fungus">
        <title>Comparative genomic study of the Penicillium genus elucidates a diverse pangenome and 15 lateral gene transfer events.</title>
        <authorList>
            <person name="Petersen C."/>
            <person name="Sorensen T."/>
            <person name="Nielsen M.R."/>
            <person name="Sondergaard T.E."/>
            <person name="Sorensen J.L."/>
            <person name="Fitzpatrick D.A."/>
            <person name="Frisvad J.C."/>
            <person name="Nielsen K.L."/>
        </authorList>
    </citation>
    <scope>NUCLEOTIDE SEQUENCE</scope>
    <source>
        <strain evidence="1">IBT 35675</strain>
    </source>
</reference>
<keyword evidence="2" id="KW-1185">Reference proteome</keyword>
<accession>A0A9W9RV27</accession>
<sequence>MSDTERQLAILLQALVKSDLNYICPRCFQLFSEITACYRHCRHAGEGNHADDIHKGLGLITKKDFPEFLRCYRSAIGYSIAEGDLPLGGGPGRRSYDKCFALDFVLDKCDNCSSKWLTYSFVVGSDTSEAQMKAEPELMAVGKAQWED</sequence>
<proteinExistence type="predicted"/>
<dbReference type="EMBL" id="JAPZBR010000001">
    <property type="protein sequence ID" value="KAJ5366150.1"/>
    <property type="molecule type" value="Genomic_DNA"/>
</dbReference>
<evidence type="ECO:0000313" key="1">
    <source>
        <dbReference type="EMBL" id="KAJ5366150.1"/>
    </source>
</evidence>
<dbReference type="AlphaFoldDB" id="A0A9W9RV27"/>
<reference evidence="1" key="1">
    <citation type="submission" date="2022-12" db="EMBL/GenBank/DDBJ databases">
        <authorList>
            <person name="Petersen C."/>
        </authorList>
    </citation>
    <scope>NUCLEOTIDE SEQUENCE</scope>
    <source>
        <strain evidence="1">IBT 35675</strain>
    </source>
</reference>
<comment type="caution">
    <text evidence="1">The sequence shown here is derived from an EMBL/GenBank/DDBJ whole genome shotgun (WGS) entry which is preliminary data.</text>
</comment>
<name>A0A9W9RV27_PENBR</name>
<protein>
    <submittedName>
        <fullName evidence="1">Uncharacterized protein</fullName>
    </submittedName>
</protein>